<dbReference type="CDD" id="cd01347">
    <property type="entry name" value="ligand_gated_channel"/>
    <property type="match status" value="1"/>
</dbReference>
<evidence type="ECO:0000256" key="12">
    <source>
        <dbReference type="SAM" id="MobiDB-lite"/>
    </source>
</evidence>
<comment type="caution">
    <text evidence="16">The sequence shown here is derived from an EMBL/GenBank/DDBJ whole genome shotgun (WGS) entry which is preliminary data.</text>
</comment>
<accession>A0A7X5UEP4</accession>
<dbReference type="PANTHER" id="PTHR32552:SF82">
    <property type="entry name" value="FCUA PROTEIN"/>
    <property type="match status" value="1"/>
</dbReference>
<feature type="region of interest" description="Disordered" evidence="12">
    <location>
        <begin position="34"/>
        <end position="54"/>
    </location>
</feature>
<dbReference type="RefSeq" id="WP_166952519.1">
    <property type="nucleotide sequence ID" value="NZ_JAARLZ010000016.1"/>
</dbReference>
<dbReference type="InterPro" id="IPR010105">
    <property type="entry name" value="TonB_sidphr_rcpt"/>
</dbReference>
<dbReference type="Gene3D" id="2.170.130.10">
    <property type="entry name" value="TonB-dependent receptor, plug domain"/>
    <property type="match status" value="1"/>
</dbReference>
<dbReference type="Pfam" id="PF00593">
    <property type="entry name" value="TonB_dep_Rec_b-barrel"/>
    <property type="match status" value="1"/>
</dbReference>
<evidence type="ECO:0000256" key="2">
    <source>
        <dbReference type="ARBA" id="ARBA00009810"/>
    </source>
</evidence>
<evidence type="ECO:0000256" key="3">
    <source>
        <dbReference type="ARBA" id="ARBA00022448"/>
    </source>
</evidence>
<keyword evidence="3 10" id="KW-0813">Transport</keyword>
<evidence type="ECO:0000256" key="1">
    <source>
        <dbReference type="ARBA" id="ARBA00004571"/>
    </source>
</evidence>
<dbReference type="Proteomes" id="UP000490980">
    <property type="component" value="Unassembled WGS sequence"/>
</dbReference>
<feature type="chain" id="PRO_5030977559" evidence="13">
    <location>
        <begin position="32"/>
        <end position="738"/>
    </location>
</feature>
<evidence type="ECO:0000256" key="4">
    <source>
        <dbReference type="ARBA" id="ARBA00022452"/>
    </source>
</evidence>
<keyword evidence="4 10" id="KW-1134">Transmembrane beta strand</keyword>
<evidence type="ECO:0000313" key="17">
    <source>
        <dbReference type="Proteomes" id="UP000490980"/>
    </source>
</evidence>
<evidence type="ECO:0000259" key="15">
    <source>
        <dbReference type="Pfam" id="PF07715"/>
    </source>
</evidence>
<evidence type="ECO:0000313" key="16">
    <source>
        <dbReference type="EMBL" id="NII08882.1"/>
    </source>
</evidence>
<feature type="domain" description="TonB-dependent receptor-like beta-barrel" evidence="14">
    <location>
        <begin position="264"/>
        <end position="708"/>
    </location>
</feature>
<dbReference type="GO" id="GO:0015344">
    <property type="term" value="F:siderophore uptake transmembrane transporter activity"/>
    <property type="evidence" value="ECO:0007669"/>
    <property type="project" value="TreeGrafter"/>
</dbReference>
<dbReference type="SUPFAM" id="SSF56935">
    <property type="entry name" value="Porins"/>
    <property type="match status" value="1"/>
</dbReference>
<evidence type="ECO:0000256" key="8">
    <source>
        <dbReference type="ARBA" id="ARBA00023170"/>
    </source>
</evidence>
<keyword evidence="6 11" id="KW-0798">TonB box</keyword>
<dbReference type="InterPro" id="IPR037066">
    <property type="entry name" value="Plug_dom_sf"/>
</dbReference>
<dbReference type="GO" id="GO:0015891">
    <property type="term" value="P:siderophore transport"/>
    <property type="evidence" value="ECO:0007669"/>
    <property type="project" value="InterPro"/>
</dbReference>
<dbReference type="EMBL" id="JAARLZ010000016">
    <property type="protein sequence ID" value="NII08882.1"/>
    <property type="molecule type" value="Genomic_DNA"/>
</dbReference>
<sequence length="738" mass="78709">MSRPCFSPARLAASVRLALASTLLLATAAHAADADVPDSQRKANENSTTLSGVQVQANVAPPTAAYAGGQVARGGRFGVLGNQDTINVPFSMTSYTDTLIRAQQARTLGDVVDNDPAVRTGFGYGNYSQVFTIRGFQLDSDDIGFDGLYGLLPRQLLAPELISRVEVFKGSNAFLNGMSVGGSGIGGAINIAPKRAEKDPITRVGVDYGSDSQIGETVDIGRRFGANNEFGLRVNAVHREGGTAIDGEKRRVTAASVAFDYQGERLRVTTDVGYQKQVIDGGRSVVFIGSATSVPRAPSARTNYSQAWSGSSLEDTFGVVRAEYDFTPWLTGYVAAGAHHGNEFGDYVSPTLKNNVGDATEGRFTVPYIADTGTGEAGFNANFNTGDVTHRVTLGFSALSTNKKAAYAGSSSFTTNIYDPVQVALPNYSYNVGPISSPGYTGRTQLRSLVLSDTLGFLDDRLQVTVGARRQKLHVVGYAYAVNGVSGAKNSEYEQYSTSPVVGVNFRLSDQWAIYANHIEALTQGGQAPVNFNGKPVTNSGQVFAPYKAKQNEVGVKWDAGNIGSSLGLYQIKQPSAYVDATNTYVVDGEQRNRGVEWSFFGEPVKGVRILGGANYVQPELVKTQGGLNNGHDAIGVPRFQANAGVEWTIPNTPDLTFSARAVRTGKQYLDAANALRVPAWTTYDIGARITPTLEGKPVTFNVSVENLTNKGYWASATGGYLTQGMPRTVMVSAMFDL</sequence>
<keyword evidence="9 10" id="KW-0998">Cell outer membrane</keyword>
<dbReference type="InterPro" id="IPR012910">
    <property type="entry name" value="Plug_dom"/>
</dbReference>
<organism evidence="16 17">
    <name type="scientific">Luteibacter anthropi</name>
    <dbReference type="NCBI Taxonomy" id="564369"/>
    <lineage>
        <taxon>Bacteria</taxon>
        <taxon>Pseudomonadati</taxon>
        <taxon>Pseudomonadota</taxon>
        <taxon>Gammaproteobacteria</taxon>
        <taxon>Lysobacterales</taxon>
        <taxon>Rhodanobacteraceae</taxon>
        <taxon>Luteibacter</taxon>
    </lineage>
</organism>
<proteinExistence type="inferred from homology"/>
<keyword evidence="8 16" id="KW-0675">Receptor</keyword>
<reference evidence="16 17" key="1">
    <citation type="submission" date="2020-03" db="EMBL/GenBank/DDBJ databases">
        <authorList>
            <person name="Lai Q."/>
        </authorList>
    </citation>
    <scope>NUCLEOTIDE SEQUENCE [LARGE SCALE GENOMIC DNA]</scope>
    <source>
        <strain evidence="16 17">CCUG 25036</strain>
    </source>
</reference>
<evidence type="ECO:0000256" key="9">
    <source>
        <dbReference type="ARBA" id="ARBA00023237"/>
    </source>
</evidence>
<dbReference type="InterPro" id="IPR039426">
    <property type="entry name" value="TonB-dep_rcpt-like"/>
</dbReference>
<evidence type="ECO:0000256" key="13">
    <source>
        <dbReference type="SAM" id="SignalP"/>
    </source>
</evidence>
<feature type="signal peptide" evidence="13">
    <location>
        <begin position="1"/>
        <end position="31"/>
    </location>
</feature>
<dbReference type="Gene3D" id="2.40.170.20">
    <property type="entry name" value="TonB-dependent receptor, beta-barrel domain"/>
    <property type="match status" value="1"/>
</dbReference>
<dbReference type="GO" id="GO:0038023">
    <property type="term" value="F:signaling receptor activity"/>
    <property type="evidence" value="ECO:0007669"/>
    <property type="project" value="InterPro"/>
</dbReference>
<keyword evidence="13" id="KW-0732">Signal</keyword>
<evidence type="ECO:0000256" key="11">
    <source>
        <dbReference type="RuleBase" id="RU003357"/>
    </source>
</evidence>
<evidence type="ECO:0000256" key="7">
    <source>
        <dbReference type="ARBA" id="ARBA00023136"/>
    </source>
</evidence>
<evidence type="ECO:0000256" key="5">
    <source>
        <dbReference type="ARBA" id="ARBA00022692"/>
    </source>
</evidence>
<dbReference type="AlphaFoldDB" id="A0A7X5UEP4"/>
<evidence type="ECO:0000256" key="10">
    <source>
        <dbReference type="PROSITE-ProRule" id="PRU01360"/>
    </source>
</evidence>
<dbReference type="Pfam" id="PF07715">
    <property type="entry name" value="Plug"/>
    <property type="match status" value="1"/>
</dbReference>
<protein>
    <submittedName>
        <fullName evidence="16">TonB-dependent siderophore receptor</fullName>
    </submittedName>
</protein>
<name>A0A7X5UEP4_9GAMM</name>
<comment type="subcellular location">
    <subcellularLocation>
        <location evidence="1 10">Cell outer membrane</location>
        <topology evidence="1 10">Multi-pass membrane protein</topology>
    </subcellularLocation>
</comment>
<keyword evidence="17" id="KW-1185">Reference proteome</keyword>
<feature type="domain" description="TonB-dependent receptor plug" evidence="15">
    <location>
        <begin position="86"/>
        <end position="182"/>
    </location>
</feature>
<feature type="compositionally biased region" description="Polar residues" evidence="12">
    <location>
        <begin position="45"/>
        <end position="54"/>
    </location>
</feature>
<keyword evidence="7 10" id="KW-0472">Membrane</keyword>
<keyword evidence="5 10" id="KW-0812">Transmembrane</keyword>
<comment type="similarity">
    <text evidence="2 10 11">Belongs to the TonB-dependent receptor family.</text>
</comment>
<dbReference type="InterPro" id="IPR036942">
    <property type="entry name" value="Beta-barrel_TonB_sf"/>
</dbReference>
<gene>
    <name evidence="16" type="ORF">HBF25_21065</name>
</gene>
<dbReference type="InterPro" id="IPR000531">
    <property type="entry name" value="Beta-barrel_TonB"/>
</dbReference>
<dbReference type="PROSITE" id="PS52016">
    <property type="entry name" value="TONB_DEPENDENT_REC_3"/>
    <property type="match status" value="1"/>
</dbReference>
<dbReference type="PANTHER" id="PTHR32552">
    <property type="entry name" value="FERRICHROME IRON RECEPTOR-RELATED"/>
    <property type="match status" value="1"/>
</dbReference>
<evidence type="ECO:0000259" key="14">
    <source>
        <dbReference type="Pfam" id="PF00593"/>
    </source>
</evidence>
<dbReference type="NCBIfam" id="TIGR01783">
    <property type="entry name" value="TonB-siderophor"/>
    <property type="match status" value="1"/>
</dbReference>
<evidence type="ECO:0000256" key="6">
    <source>
        <dbReference type="ARBA" id="ARBA00023077"/>
    </source>
</evidence>
<dbReference type="GO" id="GO:0009279">
    <property type="term" value="C:cell outer membrane"/>
    <property type="evidence" value="ECO:0007669"/>
    <property type="project" value="UniProtKB-SubCell"/>
</dbReference>